<proteinExistence type="predicted"/>
<evidence type="ECO:0000313" key="2">
    <source>
        <dbReference type="EMBL" id="PZG24499.1"/>
    </source>
</evidence>
<dbReference type="InterPro" id="IPR028994">
    <property type="entry name" value="Integrin_alpha_N"/>
</dbReference>
<organism evidence="2 3">
    <name type="scientific">Spongiactinospora gelatinilytica</name>
    <dbReference type="NCBI Taxonomy" id="2666298"/>
    <lineage>
        <taxon>Bacteria</taxon>
        <taxon>Bacillati</taxon>
        <taxon>Actinomycetota</taxon>
        <taxon>Actinomycetes</taxon>
        <taxon>Streptosporangiales</taxon>
        <taxon>Streptosporangiaceae</taxon>
        <taxon>Spongiactinospora</taxon>
    </lineage>
</organism>
<dbReference type="GO" id="GO:0030170">
    <property type="term" value="F:pyridoxal phosphate binding"/>
    <property type="evidence" value="ECO:0007669"/>
    <property type="project" value="InterPro"/>
</dbReference>
<dbReference type="GO" id="GO:0030151">
    <property type="term" value="F:molybdenum ion binding"/>
    <property type="evidence" value="ECO:0007669"/>
    <property type="project" value="InterPro"/>
</dbReference>
<evidence type="ECO:0000313" key="3">
    <source>
        <dbReference type="Proteomes" id="UP000248544"/>
    </source>
</evidence>
<dbReference type="EMBL" id="POUA01000495">
    <property type="protein sequence ID" value="PZG24499.1"/>
    <property type="molecule type" value="Genomic_DNA"/>
</dbReference>
<sequence>MVNARTKAVRAWMNAGGDRDGRPGWVARGQIASGVLKPGDGLRFANVDCDTRDDYVVTKYPSGAATAWLNRGGDQDGRPGWVARGQIASGVGIAQGQGLAFADIDGDQRDDYLIWDLRTGSVQAWINNGGDPA</sequence>
<feature type="domain" description="MOSC" evidence="1">
    <location>
        <begin position="1"/>
        <end position="45"/>
    </location>
</feature>
<keyword evidence="3" id="KW-1185">Reference proteome</keyword>
<dbReference type="GO" id="GO:0003824">
    <property type="term" value="F:catalytic activity"/>
    <property type="evidence" value="ECO:0007669"/>
    <property type="project" value="InterPro"/>
</dbReference>
<dbReference type="InterPro" id="IPR005302">
    <property type="entry name" value="MoCF_Sase_C"/>
</dbReference>
<comment type="caution">
    <text evidence="2">The sequence shown here is derived from an EMBL/GenBank/DDBJ whole genome shotgun (WGS) entry which is preliminary data.</text>
</comment>
<dbReference type="Proteomes" id="UP000248544">
    <property type="component" value="Unassembled WGS sequence"/>
</dbReference>
<dbReference type="PROSITE" id="PS51340">
    <property type="entry name" value="MOSC"/>
    <property type="match status" value="1"/>
</dbReference>
<dbReference type="SUPFAM" id="SSF69318">
    <property type="entry name" value="Integrin alpha N-terminal domain"/>
    <property type="match status" value="1"/>
</dbReference>
<reference evidence="2 3" key="1">
    <citation type="submission" date="2018-01" db="EMBL/GenBank/DDBJ databases">
        <title>Draft genome sequence of Sphaerisporangium sp. 7K107.</title>
        <authorList>
            <person name="Sahin N."/>
            <person name="Saygin H."/>
            <person name="Ay H."/>
        </authorList>
    </citation>
    <scope>NUCLEOTIDE SEQUENCE [LARGE SCALE GENOMIC DNA]</scope>
    <source>
        <strain evidence="2 3">7K107</strain>
    </source>
</reference>
<accession>A0A2W2F4U7</accession>
<protein>
    <recommendedName>
        <fullName evidence="1">MOSC domain-containing protein</fullName>
    </recommendedName>
</protein>
<gene>
    <name evidence="2" type="ORF">C1I98_35560</name>
</gene>
<name>A0A2W2F4U7_9ACTN</name>
<evidence type="ECO:0000259" key="1">
    <source>
        <dbReference type="PROSITE" id="PS51340"/>
    </source>
</evidence>
<dbReference type="AlphaFoldDB" id="A0A2W2F4U7"/>